<evidence type="ECO:0000313" key="2">
    <source>
        <dbReference type="EMBL" id="RLT79866.1"/>
    </source>
</evidence>
<dbReference type="InterPro" id="IPR045197">
    <property type="entry name" value="NUP210-like"/>
</dbReference>
<dbReference type="InterPro" id="IPR008964">
    <property type="entry name" value="Invasin/intimin_cell_adhesion"/>
</dbReference>
<dbReference type="Gene3D" id="2.60.40.1080">
    <property type="match status" value="3"/>
</dbReference>
<dbReference type="Proteomes" id="UP000267159">
    <property type="component" value="Unassembled WGS sequence"/>
</dbReference>
<feature type="domain" description="BIG2" evidence="1">
    <location>
        <begin position="121"/>
        <end position="200"/>
    </location>
</feature>
<reference evidence="2 3" key="1">
    <citation type="submission" date="2018-09" db="EMBL/GenBank/DDBJ databases">
        <title>Murine metabolic-syndrome-specific gut microbial biobank.</title>
        <authorList>
            <person name="Liu C."/>
        </authorList>
    </citation>
    <scope>NUCLEOTIDE SEQUENCE [LARGE SCALE GENOMIC DNA]</scope>
    <source>
        <strain evidence="2 3">0.1X-D8-26</strain>
    </source>
</reference>
<dbReference type="InterPro" id="IPR003343">
    <property type="entry name" value="Big_2"/>
</dbReference>
<dbReference type="SMART" id="SM00635">
    <property type="entry name" value="BID_2"/>
    <property type="match status" value="3"/>
</dbReference>
<dbReference type="RefSeq" id="WP_121765325.1">
    <property type="nucleotide sequence ID" value="NZ_RAZM01000033.1"/>
</dbReference>
<comment type="caution">
    <text evidence="2">The sequence shown here is derived from an EMBL/GenBank/DDBJ whole genome shotgun (WGS) entry which is preliminary data.</text>
</comment>
<name>A0A3L7Z789_9BACE</name>
<feature type="domain" description="BIG2" evidence="1">
    <location>
        <begin position="293"/>
        <end position="367"/>
    </location>
</feature>
<evidence type="ECO:0000313" key="3">
    <source>
        <dbReference type="Proteomes" id="UP000267159"/>
    </source>
</evidence>
<accession>A0A3L7Z789</accession>
<dbReference type="SUPFAM" id="SSF49373">
    <property type="entry name" value="Invasin/intimin cell-adhesion fragments"/>
    <property type="match status" value="3"/>
</dbReference>
<dbReference type="PANTHER" id="PTHR23019:SF0">
    <property type="entry name" value="NUCLEAR PORE MEMBRANE GLYCOPROTEIN 210"/>
    <property type="match status" value="1"/>
</dbReference>
<gene>
    <name evidence="2" type="ORF">D7Y07_11380</name>
</gene>
<organism evidence="2 3">
    <name type="scientific">Bacteroides acidifaciens</name>
    <dbReference type="NCBI Taxonomy" id="85831"/>
    <lineage>
        <taxon>Bacteria</taxon>
        <taxon>Pseudomonadati</taxon>
        <taxon>Bacteroidota</taxon>
        <taxon>Bacteroidia</taxon>
        <taxon>Bacteroidales</taxon>
        <taxon>Bacteroidaceae</taxon>
        <taxon>Bacteroides</taxon>
    </lineage>
</organism>
<protein>
    <recommendedName>
        <fullName evidence="1">BIG2 domain-containing protein</fullName>
    </recommendedName>
</protein>
<proteinExistence type="predicted"/>
<feature type="domain" description="BIG2" evidence="1">
    <location>
        <begin position="209"/>
        <end position="284"/>
    </location>
</feature>
<dbReference type="Pfam" id="PF02368">
    <property type="entry name" value="Big_2"/>
    <property type="match status" value="3"/>
</dbReference>
<dbReference type="PANTHER" id="PTHR23019">
    <property type="entry name" value="NUCLEAR PORE MEMBRANE GLYCOPROTEIN GP210-RELATED"/>
    <property type="match status" value="1"/>
</dbReference>
<sequence>MKFVNNDFFLARYTLCMGTKFLFTMMTLGLFLPFGLFAQKTMWVGESYKCDATSAVMGITSDVSWTTNGGYLSLSGSGFYRNVTVTQYFSGTATVECSWKYKLYSGDTWRRQSKSWIITCNENPVYISPASLTLAPGETAHVGYNHQYNNSYTSAANVRFSSTNSRIVTVSASGLVTAVSEGTAYINVYSTISNAANAPSCKVTVKKINPTSVSLPSSISLTVNARRLLLPIVLPTGASTSFTWKSEDSNIATVDEQGYVRGIRTGTTKIWVTTTVGGYTSCCSVTVKDPPPAPTNIIVKTPITLYKGFGYTIVPVLQPEGAESTYRWSSEDASIASVSSIGKVTAKKEGAVTITVTTQNGLKATCEVIVLQPPVNINESMINNKIAVIEKLINMTFDESY</sequence>
<dbReference type="AlphaFoldDB" id="A0A3L7Z789"/>
<dbReference type="EMBL" id="RAZM01000033">
    <property type="protein sequence ID" value="RLT79866.1"/>
    <property type="molecule type" value="Genomic_DNA"/>
</dbReference>
<evidence type="ECO:0000259" key="1">
    <source>
        <dbReference type="SMART" id="SM00635"/>
    </source>
</evidence>